<keyword evidence="2" id="KW-0808">Transferase</keyword>
<proteinExistence type="predicted"/>
<accession>A0A1M5SMW3</accession>
<dbReference type="Pfam" id="PF13581">
    <property type="entry name" value="HATPase_c_2"/>
    <property type="match status" value="1"/>
</dbReference>
<name>A0A1M5SMW3_9BACT</name>
<dbReference type="GO" id="GO:0016301">
    <property type="term" value="F:kinase activity"/>
    <property type="evidence" value="ECO:0007669"/>
    <property type="project" value="UniProtKB-KW"/>
</dbReference>
<keyword evidence="3" id="KW-1185">Reference proteome</keyword>
<dbReference type="Gene3D" id="3.30.565.10">
    <property type="entry name" value="Histidine kinase-like ATPase, C-terminal domain"/>
    <property type="match status" value="1"/>
</dbReference>
<dbReference type="Proteomes" id="UP000184139">
    <property type="component" value="Unassembled WGS sequence"/>
</dbReference>
<dbReference type="AlphaFoldDB" id="A0A1M5SMW3"/>
<evidence type="ECO:0000259" key="1">
    <source>
        <dbReference type="Pfam" id="PF13581"/>
    </source>
</evidence>
<gene>
    <name evidence="2" type="ORF">SAMN02745124_00430</name>
</gene>
<sequence>MTTTNTDYLFCGGTGTVVQECHALSPEIGQLDRLFHLLAEYLEKNGLSQQNLTNVKFVCEEVFVNIVYYSGTEKEIIMLLGHSDSSLHVQFIDDGIPFNPLTQPPVSPFGEELDDIKIGGLGIMMIRKISEQAHYARKNNQNHFLVSIKC</sequence>
<dbReference type="STRING" id="1121409.SAMN02745124_00430"/>
<reference evidence="2 3" key="1">
    <citation type="submission" date="2016-11" db="EMBL/GenBank/DDBJ databases">
        <authorList>
            <person name="Jaros S."/>
            <person name="Januszkiewicz K."/>
            <person name="Wedrychowicz H."/>
        </authorList>
    </citation>
    <scope>NUCLEOTIDE SEQUENCE [LARGE SCALE GENOMIC DNA]</scope>
    <source>
        <strain evidence="2 3">DSM 9705</strain>
    </source>
</reference>
<dbReference type="InterPro" id="IPR003594">
    <property type="entry name" value="HATPase_dom"/>
</dbReference>
<dbReference type="SUPFAM" id="SSF55874">
    <property type="entry name" value="ATPase domain of HSP90 chaperone/DNA topoisomerase II/histidine kinase"/>
    <property type="match status" value="1"/>
</dbReference>
<dbReference type="RefSeq" id="WP_073373158.1">
    <property type="nucleotide sequence ID" value="NZ_FQXS01000001.1"/>
</dbReference>
<evidence type="ECO:0000313" key="2">
    <source>
        <dbReference type="EMBL" id="SHH39608.1"/>
    </source>
</evidence>
<feature type="domain" description="Histidine kinase/HSP90-like ATPase" evidence="1">
    <location>
        <begin position="26"/>
        <end position="143"/>
    </location>
</feature>
<organism evidence="2 3">
    <name type="scientific">Desulfofustis glycolicus DSM 9705</name>
    <dbReference type="NCBI Taxonomy" id="1121409"/>
    <lineage>
        <taxon>Bacteria</taxon>
        <taxon>Pseudomonadati</taxon>
        <taxon>Thermodesulfobacteriota</taxon>
        <taxon>Desulfobulbia</taxon>
        <taxon>Desulfobulbales</taxon>
        <taxon>Desulfocapsaceae</taxon>
        <taxon>Desulfofustis</taxon>
    </lineage>
</organism>
<keyword evidence="2" id="KW-0418">Kinase</keyword>
<dbReference type="InterPro" id="IPR036890">
    <property type="entry name" value="HATPase_C_sf"/>
</dbReference>
<protein>
    <submittedName>
        <fullName evidence="2">Anti-sigma regulatory factor (Ser/Thr protein kinase)</fullName>
    </submittedName>
</protein>
<evidence type="ECO:0000313" key="3">
    <source>
        <dbReference type="Proteomes" id="UP000184139"/>
    </source>
</evidence>
<dbReference type="CDD" id="cd16936">
    <property type="entry name" value="HATPase_RsbW-like"/>
    <property type="match status" value="1"/>
</dbReference>
<dbReference type="EMBL" id="FQXS01000001">
    <property type="protein sequence ID" value="SHH39608.1"/>
    <property type="molecule type" value="Genomic_DNA"/>
</dbReference>
<dbReference type="OrthoDB" id="9792240at2"/>